<organism evidence="6 7">
    <name type="scientific">Albidovulum sediminis</name>
    <dbReference type="NCBI Taxonomy" id="3066345"/>
    <lineage>
        <taxon>Bacteria</taxon>
        <taxon>Pseudomonadati</taxon>
        <taxon>Pseudomonadota</taxon>
        <taxon>Alphaproteobacteria</taxon>
        <taxon>Rhodobacterales</taxon>
        <taxon>Paracoccaceae</taxon>
        <taxon>Albidovulum</taxon>
    </lineage>
</organism>
<evidence type="ECO:0000256" key="4">
    <source>
        <dbReference type="SAM" id="Phobius"/>
    </source>
</evidence>
<dbReference type="PANTHER" id="PTHR11360:SF308">
    <property type="entry name" value="BLL3089 PROTEIN"/>
    <property type="match status" value="1"/>
</dbReference>
<feature type="transmembrane region" description="Helical" evidence="4">
    <location>
        <begin position="84"/>
        <end position="105"/>
    </location>
</feature>
<evidence type="ECO:0000313" key="7">
    <source>
        <dbReference type="Proteomes" id="UP001205601"/>
    </source>
</evidence>
<evidence type="ECO:0000256" key="1">
    <source>
        <dbReference type="ARBA" id="ARBA00022692"/>
    </source>
</evidence>
<dbReference type="Pfam" id="PF07690">
    <property type="entry name" value="MFS_1"/>
    <property type="match status" value="1"/>
</dbReference>
<evidence type="ECO:0000259" key="5">
    <source>
        <dbReference type="PROSITE" id="PS50850"/>
    </source>
</evidence>
<dbReference type="InterPro" id="IPR050327">
    <property type="entry name" value="Proton-linked_MCT"/>
</dbReference>
<dbReference type="InterPro" id="IPR011701">
    <property type="entry name" value="MFS"/>
</dbReference>
<feature type="transmembrane region" description="Helical" evidence="4">
    <location>
        <begin position="111"/>
        <end position="133"/>
    </location>
</feature>
<dbReference type="PANTHER" id="PTHR11360">
    <property type="entry name" value="MONOCARBOXYLATE TRANSPORTER"/>
    <property type="match status" value="1"/>
</dbReference>
<feature type="domain" description="Major facilitator superfamily (MFS) profile" evidence="5">
    <location>
        <begin position="14"/>
        <end position="406"/>
    </location>
</feature>
<feature type="transmembrane region" description="Helical" evidence="4">
    <location>
        <begin position="381"/>
        <end position="400"/>
    </location>
</feature>
<dbReference type="EMBL" id="JAOCQF010000003">
    <property type="protein sequence ID" value="MCT8330859.1"/>
    <property type="molecule type" value="Genomic_DNA"/>
</dbReference>
<evidence type="ECO:0000313" key="6">
    <source>
        <dbReference type="EMBL" id="MCT8330859.1"/>
    </source>
</evidence>
<keyword evidence="1 4" id="KW-0812">Transmembrane</keyword>
<feature type="transmembrane region" description="Helical" evidence="4">
    <location>
        <begin position="49"/>
        <end position="72"/>
    </location>
</feature>
<comment type="caution">
    <text evidence="6">The sequence shown here is derived from an EMBL/GenBank/DDBJ whole genome shotgun (WGS) entry which is preliminary data.</text>
</comment>
<evidence type="ECO:0000256" key="3">
    <source>
        <dbReference type="ARBA" id="ARBA00023136"/>
    </source>
</evidence>
<proteinExistence type="predicted"/>
<evidence type="ECO:0000256" key="2">
    <source>
        <dbReference type="ARBA" id="ARBA00022989"/>
    </source>
</evidence>
<sequence length="406" mass="42936">MRQQIEFFRRNAPWLMAGFLLTFASSFGQTFFIAIFAGDIRGEYGLSHAGWGGVYALATMTSAAVMVFAGGLTDSFRVRLVGSAVLLGLAAAAVMMSLASAVWALGLTIFLLRFTGQGMMGHTATVAMARWFVATRGRAIAFAGLGVALGEAALPILFVALKGWIGWRTLWLVASVTLLVLTAVLLALLRRERTPQSFAEETRSAGMLGRTWGRKDAVRHRLFWLMLPAILGPGAWNTAFFFHQVHFAEVKGWAHIDLVALFPVYTATGVGSMLAAGWLVDRLGSTRITGLHLLPMAAGYGLIGVAQGLPFAALGFVLMGLANGAQSTVGASLWAEVYGTANLGRIRAMIGAIMVLGSAIGPGLCGWLIDRGIPMPDQALGIAAYFAVAAVMAAIGSRGARGLLRG</sequence>
<dbReference type="Gene3D" id="1.20.1250.20">
    <property type="entry name" value="MFS general substrate transporter like domains"/>
    <property type="match status" value="2"/>
</dbReference>
<dbReference type="Proteomes" id="UP001205601">
    <property type="component" value="Unassembled WGS sequence"/>
</dbReference>
<dbReference type="InterPro" id="IPR036259">
    <property type="entry name" value="MFS_trans_sf"/>
</dbReference>
<keyword evidence="3 4" id="KW-0472">Membrane</keyword>
<feature type="transmembrane region" description="Helical" evidence="4">
    <location>
        <begin position="170"/>
        <end position="189"/>
    </location>
</feature>
<protein>
    <submittedName>
        <fullName evidence="6">MFS transporter</fullName>
    </submittedName>
</protein>
<dbReference type="RefSeq" id="WP_261496758.1">
    <property type="nucleotide sequence ID" value="NZ_JAOCQF010000003.1"/>
</dbReference>
<feature type="transmembrane region" description="Helical" evidence="4">
    <location>
        <begin position="12"/>
        <end position="37"/>
    </location>
</feature>
<reference evidence="7" key="1">
    <citation type="submission" date="2023-07" db="EMBL/GenBank/DDBJ databases">
        <title>Defluviimonas sediminis sp. nov., isolated from mangrove sediment.</title>
        <authorList>
            <person name="Liu L."/>
            <person name="Li J."/>
            <person name="Huang Y."/>
            <person name="Pan J."/>
            <person name="Li M."/>
        </authorList>
    </citation>
    <scope>NUCLEOTIDE SEQUENCE [LARGE SCALE GENOMIC DNA]</scope>
    <source>
        <strain evidence="7">FT324</strain>
    </source>
</reference>
<dbReference type="SUPFAM" id="SSF103473">
    <property type="entry name" value="MFS general substrate transporter"/>
    <property type="match status" value="1"/>
</dbReference>
<feature type="transmembrane region" description="Helical" evidence="4">
    <location>
        <begin position="222"/>
        <end position="242"/>
    </location>
</feature>
<dbReference type="PROSITE" id="PS50850">
    <property type="entry name" value="MFS"/>
    <property type="match status" value="1"/>
</dbReference>
<dbReference type="InterPro" id="IPR020846">
    <property type="entry name" value="MFS_dom"/>
</dbReference>
<keyword evidence="2 4" id="KW-1133">Transmembrane helix</keyword>
<accession>A0ABT2NTE6</accession>
<name>A0ABT2NTE6_9RHOB</name>
<keyword evidence="7" id="KW-1185">Reference proteome</keyword>
<feature type="transmembrane region" description="Helical" evidence="4">
    <location>
        <begin position="346"/>
        <end position="369"/>
    </location>
</feature>
<feature type="transmembrane region" description="Helical" evidence="4">
    <location>
        <begin position="140"/>
        <end position="164"/>
    </location>
</feature>
<feature type="transmembrane region" description="Helical" evidence="4">
    <location>
        <begin position="262"/>
        <end position="281"/>
    </location>
</feature>
<gene>
    <name evidence="6" type="ORF">N5I32_15175</name>
</gene>